<organism evidence="2 3">
    <name type="scientific">Streptomyces gelaticus</name>
    <dbReference type="NCBI Taxonomy" id="285446"/>
    <lineage>
        <taxon>Bacteria</taxon>
        <taxon>Bacillati</taxon>
        <taxon>Actinomycetota</taxon>
        <taxon>Actinomycetes</taxon>
        <taxon>Kitasatosporales</taxon>
        <taxon>Streptomycetaceae</taxon>
        <taxon>Streptomyces</taxon>
    </lineage>
</organism>
<evidence type="ECO:0000313" key="3">
    <source>
        <dbReference type="Proteomes" id="UP000660675"/>
    </source>
</evidence>
<gene>
    <name evidence="2" type="ORF">GCM10015535_06910</name>
</gene>
<accession>A0ABQ2VRJ4</accession>
<evidence type="ECO:0000256" key="1">
    <source>
        <dbReference type="SAM" id="MobiDB-lite"/>
    </source>
</evidence>
<protein>
    <submittedName>
        <fullName evidence="2">Uncharacterized protein</fullName>
    </submittedName>
</protein>
<dbReference type="EMBL" id="BMTF01000002">
    <property type="protein sequence ID" value="GGV75950.1"/>
    <property type="molecule type" value="Genomic_DNA"/>
</dbReference>
<keyword evidence="3" id="KW-1185">Reference proteome</keyword>
<feature type="region of interest" description="Disordered" evidence="1">
    <location>
        <begin position="1"/>
        <end position="29"/>
    </location>
</feature>
<reference evidence="3" key="1">
    <citation type="journal article" date="2019" name="Int. J. Syst. Evol. Microbiol.">
        <title>The Global Catalogue of Microorganisms (GCM) 10K type strain sequencing project: providing services to taxonomists for standard genome sequencing and annotation.</title>
        <authorList>
            <consortium name="The Broad Institute Genomics Platform"/>
            <consortium name="The Broad Institute Genome Sequencing Center for Infectious Disease"/>
            <person name="Wu L."/>
            <person name="Ma J."/>
        </authorList>
    </citation>
    <scope>NUCLEOTIDE SEQUENCE [LARGE SCALE GENOMIC DNA]</scope>
    <source>
        <strain evidence="3">JCM 4376</strain>
    </source>
</reference>
<evidence type="ECO:0000313" key="2">
    <source>
        <dbReference type="EMBL" id="GGV75950.1"/>
    </source>
</evidence>
<name>A0ABQ2VRJ4_9ACTN</name>
<sequence length="61" mass="6351">MAKTAPASRATAVSGSGARESSTWDATESVTTSAVKSVARTTLRCVPDMSIAEECRMPTCK</sequence>
<feature type="compositionally biased region" description="Polar residues" evidence="1">
    <location>
        <begin position="11"/>
        <end position="29"/>
    </location>
</feature>
<dbReference type="Proteomes" id="UP000660675">
    <property type="component" value="Unassembled WGS sequence"/>
</dbReference>
<comment type="caution">
    <text evidence="2">The sequence shown here is derived from an EMBL/GenBank/DDBJ whole genome shotgun (WGS) entry which is preliminary data.</text>
</comment>
<proteinExistence type="predicted"/>